<feature type="transmembrane region" description="Helical" evidence="1">
    <location>
        <begin position="197"/>
        <end position="225"/>
    </location>
</feature>
<evidence type="ECO:0000313" key="4">
    <source>
        <dbReference type="EMBL" id="RHZ21897.1"/>
    </source>
</evidence>
<dbReference type="EMBL" id="QUTH01003082">
    <property type="protein sequence ID" value="RHZ21897.1"/>
    <property type="molecule type" value="Genomic_DNA"/>
</dbReference>
<feature type="domain" description="F-box" evidence="2">
    <location>
        <begin position="716"/>
        <end position="764"/>
    </location>
</feature>
<organism evidence="3 6">
    <name type="scientific">Aphanomyces astaci</name>
    <name type="common">Crayfish plague agent</name>
    <dbReference type="NCBI Taxonomy" id="112090"/>
    <lineage>
        <taxon>Eukaryota</taxon>
        <taxon>Sar</taxon>
        <taxon>Stramenopiles</taxon>
        <taxon>Oomycota</taxon>
        <taxon>Saprolegniomycetes</taxon>
        <taxon>Saprolegniales</taxon>
        <taxon>Verrucalvaceae</taxon>
        <taxon>Aphanomyces</taxon>
    </lineage>
</organism>
<feature type="transmembrane region" description="Helical" evidence="1">
    <location>
        <begin position="359"/>
        <end position="376"/>
    </location>
</feature>
<dbReference type="Proteomes" id="UP000285712">
    <property type="component" value="Unassembled WGS sequence"/>
</dbReference>
<dbReference type="SUPFAM" id="SSF81383">
    <property type="entry name" value="F-box domain"/>
    <property type="match status" value="1"/>
</dbReference>
<feature type="transmembrane region" description="Helical" evidence="1">
    <location>
        <begin position="571"/>
        <end position="595"/>
    </location>
</feature>
<reference evidence="5 6" key="1">
    <citation type="submission" date="2018-08" db="EMBL/GenBank/DDBJ databases">
        <title>Aphanomyces genome sequencing and annotation.</title>
        <authorList>
            <person name="Minardi D."/>
            <person name="Oidtmann B."/>
            <person name="Van Der Giezen M."/>
            <person name="Studholme D.J."/>
        </authorList>
    </citation>
    <scope>NUCLEOTIDE SEQUENCE [LARGE SCALE GENOMIC DNA]</scope>
    <source>
        <strain evidence="4 5">Da</strain>
        <strain evidence="3 6">Sv</strain>
    </source>
</reference>
<feature type="transmembrane region" description="Helical" evidence="1">
    <location>
        <begin position="131"/>
        <end position="152"/>
    </location>
</feature>
<dbReference type="Pfam" id="PF00646">
    <property type="entry name" value="F-box"/>
    <property type="match status" value="1"/>
</dbReference>
<protein>
    <recommendedName>
        <fullName evidence="2">F-box domain-containing protein</fullName>
    </recommendedName>
</protein>
<feature type="transmembrane region" description="Helical" evidence="1">
    <location>
        <begin position="432"/>
        <end position="451"/>
    </location>
</feature>
<evidence type="ECO:0000313" key="3">
    <source>
        <dbReference type="EMBL" id="RHZ00659.1"/>
    </source>
</evidence>
<evidence type="ECO:0000259" key="2">
    <source>
        <dbReference type="PROSITE" id="PS50181"/>
    </source>
</evidence>
<sequence>MVSLPRHSTLQPLRTSLVVLAHVCFVVLLRATPTTTHLPRWAHSVATLMFDIALVYMQLLGPAIWDAVYSVEYATSWKIQVDLHRAMSCTISDSTTRHLIWDVPDELSVEQGHDQHEPGPRQHNLSHGIRASTLINVCVAGIIMPVAGWRYGYSLLHRLSGVSAVLAISVLLASCSGVLIGVLTCSTHPKFRLFRRVLVLVVTQQCVLHPVQVFVQAVVCVGVLVGTYATSGSWSTSVLLAATSLATVMGGSHWVVRGRFVLTAATSSVPSSDQSTVAVLAFMAVLLTYAVGLSLFVIYYHIADRIEVAFCLATLSGVVFVAASELCIMWAPTRAAGIVLQTRVTHCLRNWQLEPLRSFLEFFVWLGVTYGTFVLYQDVVVALHLGTLSGIVVTLAGEVFRSRWWHPFPISGASGGDSPPDESSVHQQRPKVLPLLLLFAYVGAGTFQWIFEHLRRLEVTVVLATVAGIVFLCVADVLAMWQPTRWAGVILQDRFLNASEHWQVHPVRSFVESGCFLGVIYGSHAIYGDLTVAVQCGTLSGMLVTLIGEQLKSRRRTNLLAHSPTISDKQILPFPIISVLGLVGCVAFNTIYTHLRNIEMAFVLATTSGVVFVVLGDVFVVWAPTRYVGLVVQERVLHFSRDLRSWSWRSYCELLLCTGALSASYCYLWAGDLLVAIQLCTFTAIVVCVVDDRIVRSIHEYEQTMVQQGQWHAQDKSDLLALPYDVLFEIARCLPPEELLGVRTTCHKINALLRAESKRFWLHATLRRQFGLTKARQATALNPYHRSLIMDAWAAMVSKLFAPRLEAHDAGFAVFRHIPDKVIAMLKCRDVTVLQVLLGIEVTKNAQYVTTRLTVPTRVYASLQADPFSFVVSETLYEVEGLSTWSLGTVVFVAMAVVCLGHATSGVALSLWGS</sequence>
<evidence type="ECO:0000313" key="5">
    <source>
        <dbReference type="Proteomes" id="UP000285430"/>
    </source>
</evidence>
<feature type="transmembrane region" description="Helical" evidence="1">
    <location>
        <begin position="457"/>
        <end position="481"/>
    </location>
</feature>
<feature type="transmembrane region" description="Helical" evidence="1">
    <location>
        <begin position="306"/>
        <end position="331"/>
    </location>
</feature>
<keyword evidence="1" id="KW-1133">Transmembrane helix</keyword>
<feature type="transmembrane region" description="Helical" evidence="1">
    <location>
        <begin position="601"/>
        <end position="623"/>
    </location>
</feature>
<accession>A0A3R6XHM9</accession>
<keyword evidence="1" id="KW-0472">Membrane</keyword>
<feature type="transmembrane region" description="Helical" evidence="1">
    <location>
        <begin position="12"/>
        <end position="29"/>
    </location>
</feature>
<gene>
    <name evidence="3" type="ORF">DYB35_003974</name>
    <name evidence="4" type="ORF">DYB37_003916</name>
</gene>
<dbReference type="InterPro" id="IPR036047">
    <property type="entry name" value="F-box-like_dom_sf"/>
</dbReference>
<evidence type="ECO:0000313" key="6">
    <source>
        <dbReference type="Proteomes" id="UP000285712"/>
    </source>
</evidence>
<dbReference type="EMBL" id="QUTG01001012">
    <property type="protein sequence ID" value="RHZ00659.1"/>
    <property type="molecule type" value="Genomic_DNA"/>
</dbReference>
<feature type="transmembrane region" description="Helical" evidence="1">
    <location>
        <begin position="676"/>
        <end position="695"/>
    </location>
</feature>
<dbReference type="PROSITE" id="PS50181">
    <property type="entry name" value="FBOX"/>
    <property type="match status" value="1"/>
</dbReference>
<feature type="transmembrane region" description="Helical" evidence="1">
    <location>
        <begin position="164"/>
        <end position="185"/>
    </location>
</feature>
<feature type="transmembrane region" description="Helical" evidence="1">
    <location>
        <begin position="237"/>
        <end position="256"/>
    </location>
</feature>
<dbReference type="VEuPathDB" id="FungiDB:H257_11481"/>
<name>A0A3R6XHM9_APHAT</name>
<feature type="transmembrane region" description="Helical" evidence="1">
    <location>
        <begin position="41"/>
        <end position="60"/>
    </location>
</feature>
<dbReference type="AlphaFoldDB" id="A0A3R6XHM9"/>
<comment type="caution">
    <text evidence="3">The sequence shown here is derived from an EMBL/GenBank/DDBJ whole genome shotgun (WGS) entry which is preliminary data.</text>
</comment>
<evidence type="ECO:0000256" key="1">
    <source>
        <dbReference type="SAM" id="Phobius"/>
    </source>
</evidence>
<feature type="transmembrane region" description="Helical" evidence="1">
    <location>
        <begin position="890"/>
        <end position="912"/>
    </location>
</feature>
<dbReference type="Proteomes" id="UP000285430">
    <property type="component" value="Unassembled WGS sequence"/>
</dbReference>
<dbReference type="InterPro" id="IPR001810">
    <property type="entry name" value="F-box_dom"/>
</dbReference>
<feature type="transmembrane region" description="Helical" evidence="1">
    <location>
        <begin position="277"/>
        <end position="300"/>
    </location>
</feature>
<keyword evidence="1" id="KW-0812">Transmembrane</keyword>
<proteinExistence type="predicted"/>